<dbReference type="Pfam" id="PF19915">
    <property type="entry name" value="bpX0"/>
    <property type="match status" value="1"/>
</dbReference>
<dbReference type="EMBL" id="CP036266">
    <property type="protein sequence ID" value="QDT19794.1"/>
    <property type="molecule type" value="Genomic_DNA"/>
</dbReference>
<feature type="domain" description="MoxR-vWA-beta-propeller ternary system" evidence="2">
    <location>
        <begin position="853"/>
        <end position="929"/>
    </location>
</feature>
<dbReference type="OrthoDB" id="211519at2"/>
<evidence type="ECO:0000259" key="1">
    <source>
        <dbReference type="Pfam" id="PF19915"/>
    </source>
</evidence>
<name>A0A517PK84_9PLAN</name>
<protein>
    <submittedName>
        <fullName evidence="3">Uncharacterized protein</fullName>
    </submittedName>
</protein>
<evidence type="ECO:0000313" key="4">
    <source>
        <dbReference type="Proteomes" id="UP000320421"/>
    </source>
</evidence>
<dbReference type="InterPro" id="IPR045554">
    <property type="entry name" value="bpX0"/>
</dbReference>
<reference evidence="3 4" key="1">
    <citation type="submission" date="2019-02" db="EMBL/GenBank/DDBJ databases">
        <title>Deep-cultivation of Planctomycetes and their phenomic and genomic characterization uncovers novel biology.</title>
        <authorList>
            <person name="Wiegand S."/>
            <person name="Jogler M."/>
            <person name="Boedeker C."/>
            <person name="Pinto D."/>
            <person name="Vollmers J."/>
            <person name="Rivas-Marin E."/>
            <person name="Kohn T."/>
            <person name="Peeters S.H."/>
            <person name="Heuer A."/>
            <person name="Rast P."/>
            <person name="Oberbeckmann S."/>
            <person name="Bunk B."/>
            <person name="Jeske O."/>
            <person name="Meyerdierks A."/>
            <person name="Storesund J.E."/>
            <person name="Kallscheuer N."/>
            <person name="Luecker S."/>
            <person name="Lage O.M."/>
            <person name="Pohl T."/>
            <person name="Merkel B.J."/>
            <person name="Hornburger P."/>
            <person name="Mueller R.-W."/>
            <person name="Bruemmer F."/>
            <person name="Labrenz M."/>
            <person name="Spormann A.M."/>
            <person name="Op den Camp H."/>
            <person name="Overmann J."/>
            <person name="Amann R."/>
            <person name="Jetten M.S.M."/>
            <person name="Mascher T."/>
            <person name="Medema M.H."/>
            <person name="Devos D.P."/>
            <person name="Kaster A.-K."/>
            <person name="Ovreas L."/>
            <person name="Rohde M."/>
            <person name="Galperin M.Y."/>
            <person name="Jogler C."/>
        </authorList>
    </citation>
    <scope>NUCLEOTIDE SEQUENCE [LARGE SCALE GENOMIC DNA]</scope>
    <source>
        <strain evidence="3 4">HG66A1</strain>
    </source>
</reference>
<keyword evidence="4" id="KW-1185">Reference proteome</keyword>
<accession>A0A517PK84</accession>
<sequence length="932" mass="104545">MSDFSKDIRKYLIPSRDAFWKWTDAGEVIAWQDGSTILFRQELEEILSHLAPQGLPPFDLLLILLAGMRDPIHDLERLEAQVKDFASLSPVVSRTEALSSTQGILESGLKKVQELPGELRSRPQGKALIAECVFDFSSQRTSPELARAIVDEVSSGLEEVIFDPILESIQGKLSQRLTLKEVSHFLNGLAQLDTEKLRLRETTGLDELPLPDALDIPFADQVRQLIAELKEDREHSGLARLAQNLLAAVSIPRPVAEPEDLAHGGVSDICNRGPLDRLLLSELANDDLTLTVRIAVNEALYLRREASPHPPQRCRTLLIDCGIRTWGIPRVYLAAVAMALAASTDQQTEFRAFRAFQKRLETVDLASREGLEELLQALDSHLHPAFALPDFLKQLEELESDPEPVLLITEDVWHDPEFQTALRTVELDILHIATVKRDGHFQLIEKSLRGNKIICDLELDLESLFDTASTSIAPLVRQEGFEGLPAIFATHPFPLNLAYSFQQNKQVTWWVPGYGQIGVTDSGLLLYWPKSHTGAQLLAFGIPQLNGRNICWKTGIPDQGRISLLTGDLQNSELQLVHIDLEQKSVTHTPIELKQMEFTAICAHHGFLFLVNETFNTIIAIDPATGERVGSSHYSSDLILACDRFFRTIDRSQWLALSFDISRGQPVMTEFNLGTVNPSDVVTIFERDPDIGPVCILWKGGKIYFPAREELKTIPVMDSVKVESISSEDISTDGQIVAIKLDNTFSWDRCVLNLYSMQAELKPARPDIQKWIDQPAHWKNSGRNIRKKFMGILVTESGELVLKTTKQSTLRISYQPDLKYIMLQGSRISSSDQRRLKTFKQVKHNRDLGCHLSVATWDDGSQAFLDSRGMLHLKSADINIPEVSLCLVEGRTSGWCNDGRFWGDAYFCSENECSSPQPIFDAAIKKFGEHLT</sequence>
<evidence type="ECO:0000313" key="3">
    <source>
        <dbReference type="EMBL" id="QDT19794.1"/>
    </source>
</evidence>
<evidence type="ECO:0000259" key="2">
    <source>
        <dbReference type="Pfam" id="PF19917"/>
    </source>
</evidence>
<dbReference type="AlphaFoldDB" id="A0A517PK84"/>
<dbReference type="InterPro" id="IPR045553">
    <property type="entry name" value="bpX1"/>
</dbReference>
<dbReference type="Proteomes" id="UP000320421">
    <property type="component" value="Chromosome"/>
</dbReference>
<gene>
    <name evidence="3" type="ORF">HG66A1_15620</name>
</gene>
<proteinExistence type="predicted"/>
<dbReference type="Pfam" id="PF19917">
    <property type="entry name" value="bpX1"/>
    <property type="match status" value="1"/>
</dbReference>
<dbReference type="RefSeq" id="WP_145181658.1">
    <property type="nucleotide sequence ID" value="NZ_CP036266.1"/>
</dbReference>
<feature type="domain" description="MoxR-vWA-beta-propeller ternary system" evidence="1">
    <location>
        <begin position="34"/>
        <end position="199"/>
    </location>
</feature>
<organism evidence="3 4">
    <name type="scientific">Gimesia chilikensis</name>
    <dbReference type="NCBI Taxonomy" id="2605989"/>
    <lineage>
        <taxon>Bacteria</taxon>
        <taxon>Pseudomonadati</taxon>
        <taxon>Planctomycetota</taxon>
        <taxon>Planctomycetia</taxon>
        <taxon>Planctomycetales</taxon>
        <taxon>Planctomycetaceae</taxon>
        <taxon>Gimesia</taxon>
    </lineage>
</organism>